<dbReference type="InterPro" id="IPR027417">
    <property type="entry name" value="P-loop_NTPase"/>
</dbReference>
<dbReference type="HAMAP" id="MF_00185">
    <property type="entry name" value="IPP_trans"/>
    <property type="match status" value="1"/>
</dbReference>
<evidence type="ECO:0000313" key="7">
    <source>
        <dbReference type="EMBL" id="KAA0164078.1"/>
    </source>
</evidence>
<evidence type="ECO:0000256" key="5">
    <source>
        <dbReference type="SAM" id="MobiDB-lite"/>
    </source>
</evidence>
<evidence type="ECO:0000256" key="2">
    <source>
        <dbReference type="ARBA" id="ARBA00022679"/>
    </source>
</evidence>
<feature type="compositionally biased region" description="Low complexity" evidence="5">
    <location>
        <begin position="145"/>
        <end position="159"/>
    </location>
</feature>
<keyword evidence="3" id="KW-0547">Nucleotide-binding</keyword>
<dbReference type="GO" id="GO:0005739">
    <property type="term" value="C:mitochondrion"/>
    <property type="evidence" value="ECO:0007669"/>
    <property type="project" value="TreeGrafter"/>
</dbReference>
<dbReference type="PANTHER" id="PTHR11088:SF89">
    <property type="entry name" value="TRNA DIMETHYLALLYLTRANSFERASE"/>
    <property type="match status" value="1"/>
</dbReference>
<comment type="similarity">
    <text evidence="1">Belongs to the IPP transferase family.</text>
</comment>
<keyword evidence="4" id="KW-0067">ATP-binding</keyword>
<sequence>MSGANRPEARRRAFAVVVGTTGAGKTKLSIDLCEALDGEVINADSMQMYKDLDVATAKVTREEARGVPHHLLSFLEPWESFTVRDFRRAAAAAIDDVLDRGKLPVVVGGTGYYVQALLRESLLEAEEAGCGTAAELQRAPEHGEGASSTAAAAASTGAAGRKRPRPTELPPGWSSMSPYERLVAVDPDAARRVHPGNTRRVQSALDVFLRTGVPATELTRAQGRRLAGAGRPAATGVPAAAPLAVVLWVDADTDVLDRRLDGRVGSMLRAGLLAAESGAAGDEAEPTGPSRASSTGTQGLLVAIGYKELSPYFKHLEQARLDAADHPLAARCTAEGDAPLAAGGDAASSGAAAWAEADELLREGVRLLQLRTRQYARDQLGWIRRRFRDRGVSLTRVDSSDASRWNELVREPATLAAGPLAALAPRLRAPGAKVSDEELAPFLVPEDTVTHREAEEWRKYRCRVCGSVLNGSHEWTSHLEAAGHRSKVHGLRKRATRFLAMADAMRAKGLDEAGVRRETHRVPGFRALGSEERAAELIAWLEGRKHQELFDLPWPAEDGVPGGEIAIENLPAAAALLQQAKAAGAADGSDERV</sequence>
<proteinExistence type="inferred from homology"/>
<gene>
    <name evidence="7" type="ORF">FNF28_03991</name>
</gene>
<dbReference type="InterPro" id="IPR018022">
    <property type="entry name" value="IPT"/>
</dbReference>
<dbReference type="InterPro" id="IPR039657">
    <property type="entry name" value="Dimethylallyltransferase"/>
</dbReference>
<dbReference type="SUPFAM" id="SSF52540">
    <property type="entry name" value="P-loop containing nucleoside triphosphate hydrolases"/>
    <property type="match status" value="2"/>
</dbReference>
<organism evidence="7 8">
    <name type="scientific">Cafeteria roenbergensis</name>
    <name type="common">Marine flagellate</name>
    <dbReference type="NCBI Taxonomy" id="33653"/>
    <lineage>
        <taxon>Eukaryota</taxon>
        <taxon>Sar</taxon>
        <taxon>Stramenopiles</taxon>
        <taxon>Bigyra</taxon>
        <taxon>Opalozoa</taxon>
        <taxon>Bicosoecida</taxon>
        <taxon>Cafeteriaceae</taxon>
        <taxon>Cafeteria</taxon>
    </lineage>
</organism>
<protein>
    <recommendedName>
        <fullName evidence="6">C2H2-type domain-containing protein</fullName>
    </recommendedName>
</protein>
<dbReference type="Proteomes" id="UP000324907">
    <property type="component" value="Unassembled WGS sequence"/>
</dbReference>
<dbReference type="PROSITE" id="PS00028">
    <property type="entry name" value="ZINC_FINGER_C2H2_1"/>
    <property type="match status" value="1"/>
</dbReference>
<evidence type="ECO:0000259" key="6">
    <source>
        <dbReference type="PROSITE" id="PS00028"/>
    </source>
</evidence>
<evidence type="ECO:0000256" key="4">
    <source>
        <dbReference type="ARBA" id="ARBA00022840"/>
    </source>
</evidence>
<name>A0A5A8DFJ7_CAFRO</name>
<dbReference type="Gene3D" id="1.10.20.140">
    <property type="match status" value="1"/>
</dbReference>
<dbReference type="Gene3D" id="3.40.50.300">
    <property type="entry name" value="P-loop containing nucleotide triphosphate hydrolases"/>
    <property type="match status" value="1"/>
</dbReference>
<dbReference type="GO" id="GO:0005524">
    <property type="term" value="F:ATP binding"/>
    <property type="evidence" value="ECO:0007669"/>
    <property type="project" value="UniProtKB-KW"/>
</dbReference>
<evidence type="ECO:0000256" key="3">
    <source>
        <dbReference type="ARBA" id="ARBA00022741"/>
    </source>
</evidence>
<dbReference type="GO" id="GO:0052381">
    <property type="term" value="F:tRNA dimethylallyltransferase activity"/>
    <property type="evidence" value="ECO:0007669"/>
    <property type="project" value="InterPro"/>
</dbReference>
<comment type="caution">
    <text evidence="7">The sequence shown here is derived from an EMBL/GenBank/DDBJ whole genome shotgun (WGS) entry which is preliminary data.</text>
</comment>
<feature type="region of interest" description="Disordered" evidence="5">
    <location>
        <begin position="138"/>
        <end position="177"/>
    </location>
</feature>
<dbReference type="GO" id="GO:0006400">
    <property type="term" value="P:tRNA modification"/>
    <property type="evidence" value="ECO:0007669"/>
    <property type="project" value="TreeGrafter"/>
</dbReference>
<dbReference type="EMBL" id="VLTL01000060">
    <property type="protein sequence ID" value="KAA0164078.1"/>
    <property type="molecule type" value="Genomic_DNA"/>
</dbReference>
<dbReference type="Gene3D" id="3.30.160.60">
    <property type="entry name" value="Classic Zinc Finger"/>
    <property type="match status" value="1"/>
</dbReference>
<accession>A0A5A8DFJ7</accession>
<evidence type="ECO:0000256" key="1">
    <source>
        <dbReference type="ARBA" id="ARBA00005842"/>
    </source>
</evidence>
<keyword evidence="2" id="KW-0808">Transferase</keyword>
<evidence type="ECO:0000313" key="8">
    <source>
        <dbReference type="Proteomes" id="UP000324907"/>
    </source>
</evidence>
<dbReference type="AlphaFoldDB" id="A0A5A8DFJ7"/>
<dbReference type="Pfam" id="PF01715">
    <property type="entry name" value="IPPT"/>
    <property type="match status" value="1"/>
</dbReference>
<reference evidence="7 8" key="1">
    <citation type="submission" date="2019-07" db="EMBL/GenBank/DDBJ databases">
        <title>Genomes of Cafeteria roenbergensis.</title>
        <authorList>
            <person name="Fischer M.G."/>
            <person name="Hackl T."/>
            <person name="Roman M."/>
        </authorList>
    </citation>
    <scope>NUCLEOTIDE SEQUENCE [LARGE SCALE GENOMIC DNA]</scope>
    <source>
        <strain evidence="7 8">RCC970-E3</strain>
    </source>
</reference>
<feature type="domain" description="C2H2-type" evidence="6">
    <location>
        <begin position="462"/>
        <end position="484"/>
    </location>
</feature>
<dbReference type="PANTHER" id="PTHR11088">
    <property type="entry name" value="TRNA DIMETHYLALLYLTRANSFERASE"/>
    <property type="match status" value="1"/>
</dbReference>
<dbReference type="InterPro" id="IPR013087">
    <property type="entry name" value="Znf_C2H2_type"/>
</dbReference>